<gene>
    <name evidence="1" type="ORF">SAMN04488103_10580</name>
</gene>
<proteinExistence type="predicted"/>
<reference evidence="1 2" key="1">
    <citation type="submission" date="2016-10" db="EMBL/GenBank/DDBJ databases">
        <authorList>
            <person name="de Groot N.N."/>
        </authorList>
    </citation>
    <scope>NUCLEOTIDE SEQUENCE [LARGE SCALE GENOMIC DNA]</scope>
    <source>
        <strain evidence="1 2">DSM 3857</strain>
    </source>
</reference>
<dbReference type="EMBL" id="FOCE01000005">
    <property type="protein sequence ID" value="SEN43999.1"/>
    <property type="molecule type" value="Genomic_DNA"/>
</dbReference>
<keyword evidence="2" id="KW-1185">Reference proteome</keyword>
<name>A0A1H8GJL7_9RHOB</name>
<dbReference type="OrthoDB" id="7865392at2"/>
<evidence type="ECO:0000313" key="2">
    <source>
        <dbReference type="Proteomes" id="UP000198761"/>
    </source>
</evidence>
<accession>A0A1H8GJL7</accession>
<dbReference type="Proteomes" id="UP000198761">
    <property type="component" value="Unassembled WGS sequence"/>
</dbReference>
<protein>
    <recommendedName>
        <fullName evidence="3">Uracil DNA glycosylase superfamily protein</fullName>
    </recommendedName>
</protein>
<organism evidence="1 2">
    <name type="scientific">Gemmobacter aquatilis</name>
    <dbReference type="NCBI Taxonomy" id="933059"/>
    <lineage>
        <taxon>Bacteria</taxon>
        <taxon>Pseudomonadati</taxon>
        <taxon>Pseudomonadota</taxon>
        <taxon>Alphaproteobacteria</taxon>
        <taxon>Rhodobacterales</taxon>
        <taxon>Paracoccaceae</taxon>
        <taxon>Gemmobacter</taxon>
    </lineage>
</organism>
<dbReference type="STRING" id="933059.SAMN04488103_10580"/>
<dbReference type="RefSeq" id="WP_091301050.1">
    <property type="nucleotide sequence ID" value="NZ_FOCE01000005.1"/>
</dbReference>
<dbReference type="AlphaFoldDB" id="A0A1H8GJL7"/>
<evidence type="ECO:0008006" key="3">
    <source>
        <dbReference type="Google" id="ProtNLM"/>
    </source>
</evidence>
<evidence type="ECO:0000313" key="1">
    <source>
        <dbReference type="EMBL" id="SEN43999.1"/>
    </source>
</evidence>
<sequence length="256" mass="27437">MADPTFLMNPEPQWSACVEPSHAGLFDPAFLRDMAGLYRRQFDGAAVESNLLTQPIPLSACRFPQATEVAAQRSGFDLPTLLVPRGGWNGAYVALAGQDALRRGAHWADRLTVANPWGLSWEGNRSKRGGRLIWSAVQYLCARGFAVYVTDVGKIHVSDPRFAKQPALVVAERQAFVAEVAAVAPHLWITFGGEARRALAGALAGAGRCLALPHPNAHGHIPRDFYGTEDGSHASISAALCDRIAAALAGMERTTA</sequence>